<accession>A0A1I2FPQ5</accession>
<dbReference type="AlphaFoldDB" id="A0A1I2FPQ5"/>
<feature type="domain" description="DUF1585" evidence="2">
    <location>
        <begin position="631"/>
        <end position="703"/>
    </location>
</feature>
<reference evidence="8" key="1">
    <citation type="submission" date="2016-10" db="EMBL/GenBank/DDBJ databases">
        <authorList>
            <person name="Varghese N."/>
            <person name="Submissions S."/>
        </authorList>
    </citation>
    <scope>NUCLEOTIDE SEQUENCE [LARGE SCALE GENOMIC DNA]</scope>
    <source>
        <strain evidence="8">ATCC 25963</strain>
    </source>
</reference>
<evidence type="ECO:0000259" key="4">
    <source>
        <dbReference type="Pfam" id="PF07627"/>
    </source>
</evidence>
<feature type="region of interest" description="Disordered" evidence="1">
    <location>
        <begin position="46"/>
        <end position="87"/>
    </location>
</feature>
<dbReference type="STRING" id="54.SAMN02745121_06746"/>
<dbReference type="Pfam" id="PF07637">
    <property type="entry name" value="PSD5"/>
    <property type="match status" value="1"/>
</dbReference>
<dbReference type="EMBL" id="FOMX01000027">
    <property type="protein sequence ID" value="SFF06590.1"/>
    <property type="molecule type" value="Genomic_DNA"/>
</dbReference>
<protein>
    <recommendedName>
        <fullName evidence="9">DUF1592 domain-containing protein</fullName>
    </recommendedName>
</protein>
<dbReference type="Pfam" id="PF07631">
    <property type="entry name" value="PSD4"/>
    <property type="match status" value="1"/>
</dbReference>
<dbReference type="InterPro" id="IPR013036">
    <property type="entry name" value="DUF1587"/>
</dbReference>
<feature type="domain" description="DUF1587" evidence="3">
    <location>
        <begin position="89"/>
        <end position="151"/>
    </location>
</feature>
<name>A0A1I2FPQ5_9BACT</name>
<feature type="compositionally biased region" description="Low complexity" evidence="1">
    <location>
        <begin position="46"/>
        <end position="77"/>
    </location>
</feature>
<evidence type="ECO:0000259" key="5">
    <source>
        <dbReference type="Pfam" id="PF07631"/>
    </source>
</evidence>
<dbReference type="InterPro" id="IPR013042">
    <property type="entry name" value="DUF1592"/>
</dbReference>
<dbReference type="InterPro" id="IPR013039">
    <property type="entry name" value="DUF1588"/>
</dbReference>
<evidence type="ECO:0008006" key="9">
    <source>
        <dbReference type="Google" id="ProtNLM"/>
    </source>
</evidence>
<dbReference type="Gene3D" id="2.60.120.260">
    <property type="entry name" value="Galactose-binding domain-like"/>
    <property type="match status" value="1"/>
</dbReference>
<evidence type="ECO:0000313" key="7">
    <source>
        <dbReference type="EMBL" id="SFF06590.1"/>
    </source>
</evidence>
<feature type="domain" description="DUF1588" evidence="4">
    <location>
        <begin position="524"/>
        <end position="614"/>
    </location>
</feature>
<evidence type="ECO:0000259" key="6">
    <source>
        <dbReference type="Pfam" id="PF07637"/>
    </source>
</evidence>
<sequence>MPAPHALLSWPARDRSSVGPTPRVLLAGVLSGALLTIGCYRDDGPAQASAAATGDSTGTAGTAADTSGGADATTAGDDGPELPAQPLHRLNRLEYNNTVRDLLGTGLRPADAFGPDPEASGFDNMAGQLHVSATLLDAYDKAARDVIADALSDRPAFAADFTGAELTVPAPGYSIGELWALSGNVLSVQVSVPATTEAQIVLRAGAGVGGPAPAAEARLRVNGVSLPVFAVQGSSAIPAEHVQPITLTAGVHTIEVIPTNWVNLPAENTFNNIFVAALGVRSLELAPGPGHDRVYVCEPQGEGDLDCYAQILKNFAFRAWRRPLGAAEEAGLVDLFTRLREQGEAADEALRLVMRAVMLSPRFFYRARTTADADADGWLDDYVLASRLSYFLWSSMPDQRLFDMAAEGRLATDEGLSEAVAFMLADPKANALLDGFAEQWLSTRHLQSFSPSPDEFPGFDDDVRAAMTAESKRFFGDFLANDLPVAAILNPDFAYRNDRLATHYGLPPVGSSELVRVPAGEGERRGLLSLGAWLTATSDAEHSSPIRRGRWLSEKLLCSPVAPPPPGLVFEPPDLGGAGSVREALEKHRSDPTCAGCHALLDVLGIGLEEYDGVAQPVIDPNLDNLGELPDGRTFEGAAELAELYADSEVFVGCLTRKLFTYAAGRPLALYDADYLDEIAAAATAERHTLAELIDAIVHTPAFRAPAALGGN</sequence>
<evidence type="ECO:0000313" key="8">
    <source>
        <dbReference type="Proteomes" id="UP000199400"/>
    </source>
</evidence>
<dbReference type="Pfam" id="PF07624">
    <property type="entry name" value="PSD2"/>
    <property type="match status" value="1"/>
</dbReference>
<feature type="domain" description="DUF1592" evidence="5">
    <location>
        <begin position="379"/>
        <end position="506"/>
    </location>
</feature>
<keyword evidence="8" id="KW-1185">Reference proteome</keyword>
<dbReference type="InterPro" id="IPR013043">
    <property type="entry name" value="DUF1595"/>
</dbReference>
<evidence type="ECO:0000256" key="1">
    <source>
        <dbReference type="SAM" id="MobiDB-lite"/>
    </source>
</evidence>
<dbReference type="Proteomes" id="UP000199400">
    <property type="component" value="Unassembled WGS sequence"/>
</dbReference>
<organism evidence="7 8">
    <name type="scientific">Nannocystis exedens</name>
    <dbReference type="NCBI Taxonomy" id="54"/>
    <lineage>
        <taxon>Bacteria</taxon>
        <taxon>Pseudomonadati</taxon>
        <taxon>Myxococcota</taxon>
        <taxon>Polyangia</taxon>
        <taxon>Nannocystales</taxon>
        <taxon>Nannocystaceae</taxon>
        <taxon>Nannocystis</taxon>
    </lineage>
</organism>
<evidence type="ECO:0000259" key="3">
    <source>
        <dbReference type="Pfam" id="PF07626"/>
    </source>
</evidence>
<dbReference type="InterPro" id="IPR011478">
    <property type="entry name" value="DUF1585"/>
</dbReference>
<dbReference type="Pfam" id="PF07627">
    <property type="entry name" value="PSCyt3"/>
    <property type="match status" value="1"/>
</dbReference>
<feature type="domain" description="DUF1595" evidence="6">
    <location>
        <begin position="307"/>
        <end position="366"/>
    </location>
</feature>
<dbReference type="OrthoDB" id="127185at2"/>
<evidence type="ECO:0000259" key="2">
    <source>
        <dbReference type="Pfam" id="PF07624"/>
    </source>
</evidence>
<gene>
    <name evidence="7" type="ORF">SAMN02745121_06746</name>
</gene>
<proteinExistence type="predicted"/>
<dbReference type="Pfam" id="PF07626">
    <property type="entry name" value="PSD3"/>
    <property type="match status" value="1"/>
</dbReference>